<dbReference type="PROSITE" id="PS51750">
    <property type="entry name" value="BRO_N"/>
    <property type="match status" value="1"/>
</dbReference>
<dbReference type="PANTHER" id="PTHR36180:SF2">
    <property type="entry name" value="BRO FAMILY PROTEIN"/>
    <property type="match status" value="1"/>
</dbReference>
<evidence type="ECO:0000313" key="3">
    <source>
        <dbReference type="Proteomes" id="UP001160116"/>
    </source>
</evidence>
<evidence type="ECO:0000259" key="1">
    <source>
        <dbReference type="PROSITE" id="PS51750"/>
    </source>
</evidence>
<sequence>MNTITSFTFHENHNVRIIKLDNDDFLFHANDLCAVLKYVNPRDAIRRHVDVEDVVKHDTLTNGGKQKQNYVKEAGMWALVLGSETEQAKLVKRWVTSEVLPALRKTGRYETTKATDTRDYLTNNDMNNIKRLIWACSSNVSHGKAFENGIWHALRQVTGVPSPSKFEVKHLPVLADEFQRILNILEPYFEARRICEESLIKRVLRERADHIIINELLDQMITVTNTAKTSIKKQIDKTITSQACINLKNRNVCDHKYA</sequence>
<reference evidence="2" key="1">
    <citation type="submission" date="2022-09" db="EMBL/GenBank/DDBJ databases">
        <title>Intensive care unit water sources are persistently colonized with multi-drug resistant bacteria and are the site of extensive horizontal gene transfer of antibiotic resistance genes.</title>
        <authorList>
            <person name="Diorio-Toth L."/>
        </authorList>
    </citation>
    <scope>NUCLEOTIDE SEQUENCE</scope>
    <source>
        <strain evidence="2">GD03885</strain>
    </source>
</reference>
<dbReference type="AlphaFoldDB" id="A0AA42MA40"/>
<dbReference type="EMBL" id="JAOCCL010000018">
    <property type="protein sequence ID" value="MDH0826606.1"/>
    <property type="molecule type" value="Genomic_DNA"/>
</dbReference>
<dbReference type="RefSeq" id="WP_279679026.1">
    <property type="nucleotide sequence ID" value="NZ_JAOCCL010000018.1"/>
</dbReference>
<accession>A0AA42MA40</accession>
<feature type="domain" description="Bro-N" evidence="1">
    <location>
        <begin position="1"/>
        <end position="107"/>
    </location>
</feature>
<gene>
    <name evidence="2" type="ORF">N5C97_08840</name>
</gene>
<organism evidence="2 3">
    <name type="scientific">Acinetobacter johnsonii</name>
    <dbReference type="NCBI Taxonomy" id="40214"/>
    <lineage>
        <taxon>Bacteria</taxon>
        <taxon>Pseudomonadati</taxon>
        <taxon>Pseudomonadota</taxon>
        <taxon>Gammaproteobacteria</taxon>
        <taxon>Moraxellales</taxon>
        <taxon>Moraxellaceae</taxon>
        <taxon>Acinetobacter</taxon>
    </lineage>
</organism>
<dbReference type="Pfam" id="PF02498">
    <property type="entry name" value="Bro-N"/>
    <property type="match status" value="1"/>
</dbReference>
<protein>
    <submittedName>
        <fullName evidence="2">BRO family protein</fullName>
    </submittedName>
</protein>
<comment type="caution">
    <text evidence="2">The sequence shown here is derived from an EMBL/GenBank/DDBJ whole genome shotgun (WGS) entry which is preliminary data.</text>
</comment>
<dbReference type="Proteomes" id="UP001160116">
    <property type="component" value="Unassembled WGS sequence"/>
</dbReference>
<evidence type="ECO:0000313" key="2">
    <source>
        <dbReference type="EMBL" id="MDH0826606.1"/>
    </source>
</evidence>
<dbReference type="InterPro" id="IPR003497">
    <property type="entry name" value="BRO_N_domain"/>
</dbReference>
<name>A0AA42MA40_ACIJO</name>
<proteinExistence type="predicted"/>
<dbReference type="SMART" id="SM01040">
    <property type="entry name" value="Bro-N"/>
    <property type="match status" value="1"/>
</dbReference>
<dbReference type="PANTHER" id="PTHR36180">
    <property type="entry name" value="DNA-BINDING PROTEIN-RELATED-RELATED"/>
    <property type="match status" value="1"/>
</dbReference>